<gene>
    <name evidence="1" type="ORF">B0H17DRAFT_1203993</name>
</gene>
<comment type="caution">
    <text evidence="1">The sequence shown here is derived from an EMBL/GenBank/DDBJ whole genome shotgun (WGS) entry which is preliminary data.</text>
</comment>
<evidence type="ECO:0000313" key="2">
    <source>
        <dbReference type="Proteomes" id="UP001221757"/>
    </source>
</evidence>
<sequence length="225" mass="24877">MTPEEAIPWVMMCPEDLELVDMYPGLSTYADRQAAWIANNRDIIREATTVLVAADPDNFAAGATVDRTGSLFEACAAWFYAPLYWNPPTIHHKHEGFSYTVTAPAHVAALHAMPSWAAALPYLLAHYDARAAIEPVAFTLPVGATFAECVLKRAPPAGPQGQVRYTLEWRKLARFAALDDMYARSDFLAAHFDLKEMLDVEGRVMSSERGADYARAQDSELAARL</sequence>
<name>A0AAD7DAC0_MYCRO</name>
<evidence type="ECO:0000313" key="1">
    <source>
        <dbReference type="EMBL" id="KAJ7686780.1"/>
    </source>
</evidence>
<dbReference type="EMBL" id="JARKIE010000093">
    <property type="protein sequence ID" value="KAJ7686780.1"/>
    <property type="molecule type" value="Genomic_DNA"/>
</dbReference>
<accession>A0AAD7DAC0</accession>
<dbReference type="Proteomes" id="UP001221757">
    <property type="component" value="Unassembled WGS sequence"/>
</dbReference>
<proteinExistence type="predicted"/>
<organism evidence="1 2">
    <name type="scientific">Mycena rosella</name>
    <name type="common">Pink bonnet</name>
    <name type="synonym">Agaricus rosellus</name>
    <dbReference type="NCBI Taxonomy" id="1033263"/>
    <lineage>
        <taxon>Eukaryota</taxon>
        <taxon>Fungi</taxon>
        <taxon>Dikarya</taxon>
        <taxon>Basidiomycota</taxon>
        <taxon>Agaricomycotina</taxon>
        <taxon>Agaricomycetes</taxon>
        <taxon>Agaricomycetidae</taxon>
        <taxon>Agaricales</taxon>
        <taxon>Marasmiineae</taxon>
        <taxon>Mycenaceae</taxon>
        <taxon>Mycena</taxon>
    </lineage>
</organism>
<reference evidence="1" key="1">
    <citation type="submission" date="2023-03" db="EMBL/GenBank/DDBJ databases">
        <title>Massive genome expansion in bonnet fungi (Mycena s.s.) driven by repeated elements and novel gene families across ecological guilds.</title>
        <authorList>
            <consortium name="Lawrence Berkeley National Laboratory"/>
            <person name="Harder C.B."/>
            <person name="Miyauchi S."/>
            <person name="Viragh M."/>
            <person name="Kuo A."/>
            <person name="Thoen E."/>
            <person name="Andreopoulos B."/>
            <person name="Lu D."/>
            <person name="Skrede I."/>
            <person name="Drula E."/>
            <person name="Henrissat B."/>
            <person name="Morin E."/>
            <person name="Kohler A."/>
            <person name="Barry K."/>
            <person name="LaButti K."/>
            <person name="Morin E."/>
            <person name="Salamov A."/>
            <person name="Lipzen A."/>
            <person name="Mereny Z."/>
            <person name="Hegedus B."/>
            <person name="Baldrian P."/>
            <person name="Stursova M."/>
            <person name="Weitz H."/>
            <person name="Taylor A."/>
            <person name="Grigoriev I.V."/>
            <person name="Nagy L.G."/>
            <person name="Martin F."/>
            <person name="Kauserud H."/>
        </authorList>
    </citation>
    <scope>NUCLEOTIDE SEQUENCE</scope>
    <source>
        <strain evidence="1">CBHHK067</strain>
    </source>
</reference>
<keyword evidence="2" id="KW-1185">Reference proteome</keyword>
<dbReference type="AlphaFoldDB" id="A0AAD7DAC0"/>
<protein>
    <submittedName>
        <fullName evidence="1">Uncharacterized protein</fullName>
    </submittedName>
</protein>